<dbReference type="OrthoDB" id="187139at2759"/>
<keyword evidence="2 4" id="KW-0378">Hydrolase</keyword>
<dbReference type="AlphaFoldDB" id="A0A2K1KJY4"/>
<dbReference type="InterPro" id="IPR012334">
    <property type="entry name" value="Pectin_lyas_fold"/>
</dbReference>
<sequence>MLRSLSLGTLISGFDCGMGHSNGENPPPGLVCKFVGLVLGVLMIAVPVSSSRPDFQALKVAENGRRVCRVTRFGATGNGRVYDTIPIQSCIDHCAEQGGGVVHIPPGTYLTGTIHLRSNITLWVEEGATIMGSTRQEDFAPESARWYTILAEGADNVELTGGGIVTGQGLNFVVEFKEEKNIMVSWNVTGDCLGDECRPRLVGFINCKNVHIWNVRLQEPAYWCLHLVNSDTISIHNVSIHGDFNSPNTDGIDIESSNNTLITHCHIDTGDDAICPKTADGPLCNLTVTHSWIRTKSCAVKLGSRTNHDLRNLHFEHLVIVDSHRGLGIQLRDEGNVDNVTYANIQMSTRYYHPSWWGLAEPIYVTACPRTPKTVVGSIQNIHYINITTTSENGIFLSSLGGRNLKGMKFRNVNVTLERTTNYSGGHHDYRPGCEGMVPHRMSATFLENVDDLRMQGVIVRWKTARVWDWGLPFDFAAGTTVRGMHLQDYESSHLD</sequence>
<evidence type="ECO:0000313" key="5">
    <source>
        <dbReference type="EMBL" id="PNR54086.1"/>
    </source>
</evidence>
<gene>
    <name evidence="6" type="primary">LOC112282498</name>
    <name evidence="5" type="ORF">PHYPA_007762</name>
</gene>
<proteinExistence type="inferred from homology"/>
<evidence type="ECO:0000313" key="7">
    <source>
        <dbReference type="Proteomes" id="UP000006727"/>
    </source>
</evidence>
<reference evidence="5 7" key="1">
    <citation type="journal article" date="2008" name="Science">
        <title>The Physcomitrella genome reveals evolutionary insights into the conquest of land by plants.</title>
        <authorList>
            <person name="Rensing S."/>
            <person name="Lang D."/>
            <person name="Zimmer A."/>
            <person name="Terry A."/>
            <person name="Salamov A."/>
            <person name="Shapiro H."/>
            <person name="Nishiyama T."/>
            <person name="Perroud P.-F."/>
            <person name="Lindquist E."/>
            <person name="Kamisugi Y."/>
            <person name="Tanahashi T."/>
            <person name="Sakakibara K."/>
            <person name="Fujita T."/>
            <person name="Oishi K."/>
            <person name="Shin-I T."/>
            <person name="Kuroki Y."/>
            <person name="Toyoda A."/>
            <person name="Suzuki Y."/>
            <person name="Hashimoto A."/>
            <person name="Yamaguchi K."/>
            <person name="Sugano A."/>
            <person name="Kohara Y."/>
            <person name="Fujiyama A."/>
            <person name="Anterola A."/>
            <person name="Aoki S."/>
            <person name="Ashton N."/>
            <person name="Barbazuk W.B."/>
            <person name="Barker E."/>
            <person name="Bennetzen J."/>
            <person name="Bezanilla M."/>
            <person name="Blankenship R."/>
            <person name="Cho S.H."/>
            <person name="Dutcher S."/>
            <person name="Estelle M."/>
            <person name="Fawcett J.A."/>
            <person name="Gundlach H."/>
            <person name="Hanada K."/>
            <person name="Heyl A."/>
            <person name="Hicks K.A."/>
            <person name="Hugh J."/>
            <person name="Lohr M."/>
            <person name="Mayer K."/>
            <person name="Melkozernov A."/>
            <person name="Murata T."/>
            <person name="Nelson D."/>
            <person name="Pils B."/>
            <person name="Prigge M."/>
            <person name="Reiss B."/>
            <person name="Renner T."/>
            <person name="Rombauts S."/>
            <person name="Rushton P."/>
            <person name="Sanderfoot A."/>
            <person name="Schween G."/>
            <person name="Shiu S.-H."/>
            <person name="Stueber K."/>
            <person name="Theodoulou F.L."/>
            <person name="Tu H."/>
            <person name="Van de Peer Y."/>
            <person name="Verrier P.J."/>
            <person name="Waters E."/>
            <person name="Wood A."/>
            <person name="Yang L."/>
            <person name="Cove D."/>
            <person name="Cuming A."/>
            <person name="Hasebe M."/>
            <person name="Lucas S."/>
            <person name="Mishler D.B."/>
            <person name="Reski R."/>
            <person name="Grigoriev I."/>
            <person name="Quatrano R.S."/>
            <person name="Boore J.L."/>
        </authorList>
    </citation>
    <scope>NUCLEOTIDE SEQUENCE [LARGE SCALE GENOMIC DNA]</scope>
    <source>
        <strain evidence="6 7">cv. Gransden 2004</strain>
    </source>
</reference>
<protein>
    <recommendedName>
        <fullName evidence="8">Pectate lyase superfamily protein domain-containing protein</fullName>
    </recommendedName>
</protein>
<dbReference type="InterPro" id="IPR000743">
    <property type="entry name" value="Glyco_hydro_28"/>
</dbReference>
<dbReference type="GeneID" id="112282498"/>
<evidence type="ECO:0000256" key="4">
    <source>
        <dbReference type="RuleBase" id="RU361169"/>
    </source>
</evidence>
<dbReference type="SUPFAM" id="SSF51126">
    <property type="entry name" value="Pectin lyase-like"/>
    <property type="match status" value="1"/>
</dbReference>
<accession>A0A2K1KJY4</accession>
<dbReference type="Proteomes" id="UP000006727">
    <property type="component" value="Chromosome 5"/>
</dbReference>
<evidence type="ECO:0000256" key="3">
    <source>
        <dbReference type="ARBA" id="ARBA00023295"/>
    </source>
</evidence>
<dbReference type="Gramene" id="Pp3c5_16250V3.1">
    <property type="protein sequence ID" value="Pp3c5_16250V3.1"/>
    <property type="gene ID" value="Pp3c5_16250"/>
</dbReference>
<dbReference type="InterPro" id="IPR051801">
    <property type="entry name" value="GH28_Enzymes"/>
</dbReference>
<organism evidence="5">
    <name type="scientific">Physcomitrium patens</name>
    <name type="common">Spreading-leaved earth moss</name>
    <name type="synonym">Physcomitrella patens</name>
    <dbReference type="NCBI Taxonomy" id="3218"/>
    <lineage>
        <taxon>Eukaryota</taxon>
        <taxon>Viridiplantae</taxon>
        <taxon>Streptophyta</taxon>
        <taxon>Embryophyta</taxon>
        <taxon>Bryophyta</taxon>
        <taxon>Bryophytina</taxon>
        <taxon>Bryopsida</taxon>
        <taxon>Funariidae</taxon>
        <taxon>Funariales</taxon>
        <taxon>Funariaceae</taxon>
        <taxon>Physcomitrium</taxon>
    </lineage>
</organism>
<dbReference type="Pfam" id="PF00295">
    <property type="entry name" value="Glyco_hydro_28"/>
    <property type="match status" value="1"/>
</dbReference>
<name>A0A2K1KJY4_PHYPA</name>
<dbReference type="GO" id="GO:0004650">
    <property type="term" value="F:polygalacturonase activity"/>
    <property type="evidence" value="ECO:0007669"/>
    <property type="project" value="InterPro"/>
</dbReference>
<evidence type="ECO:0000313" key="6">
    <source>
        <dbReference type="EnsemblPlants" id="Pp3c5_16250V3.1"/>
    </source>
</evidence>
<dbReference type="PANTHER" id="PTHR31339">
    <property type="entry name" value="PECTIN LYASE-RELATED"/>
    <property type="match status" value="1"/>
</dbReference>
<evidence type="ECO:0000256" key="1">
    <source>
        <dbReference type="ARBA" id="ARBA00008834"/>
    </source>
</evidence>
<reference evidence="5 7" key="2">
    <citation type="journal article" date="2018" name="Plant J.">
        <title>The Physcomitrella patens chromosome-scale assembly reveals moss genome structure and evolution.</title>
        <authorList>
            <person name="Lang D."/>
            <person name="Ullrich K.K."/>
            <person name="Murat F."/>
            <person name="Fuchs J."/>
            <person name="Jenkins J."/>
            <person name="Haas F.B."/>
            <person name="Piednoel M."/>
            <person name="Gundlach H."/>
            <person name="Van Bel M."/>
            <person name="Meyberg R."/>
            <person name="Vives C."/>
            <person name="Morata J."/>
            <person name="Symeonidi A."/>
            <person name="Hiss M."/>
            <person name="Muchero W."/>
            <person name="Kamisugi Y."/>
            <person name="Saleh O."/>
            <person name="Blanc G."/>
            <person name="Decker E.L."/>
            <person name="van Gessel N."/>
            <person name="Grimwood J."/>
            <person name="Hayes R.D."/>
            <person name="Graham S.W."/>
            <person name="Gunter L.E."/>
            <person name="McDaniel S.F."/>
            <person name="Hoernstein S.N.W."/>
            <person name="Larsson A."/>
            <person name="Li F.W."/>
            <person name="Perroud P.F."/>
            <person name="Phillips J."/>
            <person name="Ranjan P."/>
            <person name="Rokshar D.S."/>
            <person name="Rothfels C.J."/>
            <person name="Schneider L."/>
            <person name="Shu S."/>
            <person name="Stevenson D.W."/>
            <person name="Thummler F."/>
            <person name="Tillich M."/>
            <person name="Villarreal Aguilar J.C."/>
            <person name="Widiez T."/>
            <person name="Wong G.K."/>
            <person name="Wymore A."/>
            <person name="Zhang Y."/>
            <person name="Zimmer A.D."/>
            <person name="Quatrano R.S."/>
            <person name="Mayer K.F.X."/>
            <person name="Goodstein D."/>
            <person name="Casacuberta J.M."/>
            <person name="Vandepoele K."/>
            <person name="Reski R."/>
            <person name="Cuming A.C."/>
            <person name="Tuskan G.A."/>
            <person name="Maumus F."/>
            <person name="Salse J."/>
            <person name="Schmutz J."/>
            <person name="Rensing S.A."/>
        </authorList>
    </citation>
    <scope>NUCLEOTIDE SEQUENCE [LARGE SCALE GENOMIC DNA]</scope>
    <source>
        <strain evidence="6 7">cv. Gransden 2004</strain>
    </source>
</reference>
<dbReference type="STRING" id="3218.A0A2K1KJY4"/>
<dbReference type="Gene3D" id="2.160.20.10">
    <property type="entry name" value="Single-stranded right-handed beta-helix, Pectin lyase-like"/>
    <property type="match status" value="1"/>
</dbReference>
<dbReference type="EnsemblPlants" id="Pp3c5_16250V3.2">
    <property type="protein sequence ID" value="Pp3c5_16250V3.2"/>
    <property type="gene ID" value="Pp3c5_16250"/>
</dbReference>
<dbReference type="GO" id="GO:0005975">
    <property type="term" value="P:carbohydrate metabolic process"/>
    <property type="evidence" value="ECO:0007669"/>
    <property type="project" value="InterPro"/>
</dbReference>
<dbReference type="Gramene" id="Pp3c5_16250V3.2">
    <property type="protein sequence ID" value="Pp3c5_16250V3.2"/>
    <property type="gene ID" value="Pp3c5_16250"/>
</dbReference>
<dbReference type="RefSeq" id="XP_024375904.1">
    <property type="nucleotide sequence ID" value="XM_024520136.2"/>
</dbReference>
<evidence type="ECO:0008006" key="8">
    <source>
        <dbReference type="Google" id="ProtNLM"/>
    </source>
</evidence>
<dbReference type="EnsemblPlants" id="Pp3c5_16250V3.1">
    <property type="protein sequence ID" value="Pp3c5_16250V3.1"/>
    <property type="gene ID" value="Pp3c5_16250"/>
</dbReference>
<keyword evidence="7" id="KW-1185">Reference proteome</keyword>
<evidence type="ECO:0000256" key="2">
    <source>
        <dbReference type="ARBA" id="ARBA00022801"/>
    </source>
</evidence>
<dbReference type="PaxDb" id="3218-PP1S116_9V6.1"/>
<reference evidence="6" key="3">
    <citation type="submission" date="2020-12" db="UniProtKB">
        <authorList>
            <consortium name="EnsemblPlants"/>
        </authorList>
    </citation>
    <scope>IDENTIFICATION</scope>
</reference>
<dbReference type="EMBL" id="ABEU02000005">
    <property type="protein sequence ID" value="PNR54086.1"/>
    <property type="molecule type" value="Genomic_DNA"/>
</dbReference>
<dbReference type="InterPro" id="IPR011050">
    <property type="entry name" value="Pectin_lyase_fold/virulence"/>
</dbReference>
<dbReference type="OMA" id="PCHWGKA"/>
<comment type="similarity">
    <text evidence="1 4">Belongs to the glycosyl hydrolase 28 family.</text>
</comment>
<keyword evidence="3 4" id="KW-0326">Glycosidase</keyword>
<dbReference type="PANTHER" id="PTHR31339:SF0">
    <property type="entry name" value="PECTIN LYASE-LIKE SUPERFAMILY PROTEIN"/>
    <property type="match status" value="1"/>
</dbReference>